<evidence type="ECO:0000313" key="2">
    <source>
        <dbReference type="Proteomes" id="UP001163835"/>
    </source>
</evidence>
<dbReference type="Proteomes" id="UP001163835">
    <property type="component" value="Unassembled WGS sequence"/>
</dbReference>
<reference evidence="1" key="1">
    <citation type="submission" date="2022-09" db="EMBL/GenBank/DDBJ databases">
        <title>A Global Phylogenomic Analysis of the Shiitake Genus Lentinula.</title>
        <authorList>
            <consortium name="DOE Joint Genome Institute"/>
            <person name="Sierra-Patev S."/>
            <person name="Min B."/>
            <person name="Naranjo-Ortiz M."/>
            <person name="Looney B."/>
            <person name="Konkel Z."/>
            <person name="Slot J.C."/>
            <person name="Sakamoto Y."/>
            <person name="Steenwyk J.L."/>
            <person name="Rokas A."/>
            <person name="Carro J."/>
            <person name="Camarero S."/>
            <person name="Ferreira P."/>
            <person name="Molpeceres G."/>
            <person name="Ruiz-Duenas F.J."/>
            <person name="Serrano A."/>
            <person name="Henrissat B."/>
            <person name="Drula E."/>
            <person name="Hughes K.W."/>
            <person name="Mata J.L."/>
            <person name="Ishikawa N.K."/>
            <person name="Vargas-Isla R."/>
            <person name="Ushijima S."/>
            <person name="Smith C.A."/>
            <person name="Ahrendt S."/>
            <person name="Andreopoulos W."/>
            <person name="He G."/>
            <person name="Labutti K."/>
            <person name="Lipzen A."/>
            <person name="Ng V."/>
            <person name="Riley R."/>
            <person name="Sandor L."/>
            <person name="Barry K."/>
            <person name="Martinez A.T."/>
            <person name="Xiao Y."/>
            <person name="Gibbons J.G."/>
            <person name="Terashima K."/>
            <person name="Grigoriev I.V."/>
            <person name="Hibbett D.S."/>
        </authorList>
    </citation>
    <scope>NUCLEOTIDE SEQUENCE</scope>
    <source>
        <strain evidence="1">TMI1499</strain>
    </source>
</reference>
<protein>
    <submittedName>
        <fullName evidence="1">Uncharacterized protein</fullName>
    </submittedName>
</protein>
<sequence length="591" mass="65920">MDYNSNLQYHPAPSLFAHSHSFTINGGNFHAFHDRVEGVSHQDSNPGGIDIVPRHYIRTGEVVRAKKGWRFNSATNRSARGKKRKSSRTDILIQTFEGPKAKQRWERTLRFARHLVNAHFLDIVGTSPTSASQAEPHYIVFDGVAKRDTRRLIASVLRKGERETTALGLRTIQGIASGLDYLTNVRPSFSIDNVGFEHFDVFSDDRGCIKLSFTPDCPESAIADAWTTPTSSKALAPTTSSILDSLITKIFNDANHIIYREKLDRHSGSSQDQDVEDEDIFVPITSNLFDVEVSSTSIDNVQSSDNCRREIIWRPSTSERRLSYISETYSDLLLSHCSSYLDEKGQLQILVPLPRRSGRSRLTTLHKCKGYLREEVTFTPDAYRNAIMVFEKPSQDEVCVICGQTVPVDKPSDYTENELRNHRAASFNLSLVSSNNPDSSSDLSTPGSVAHFDLYNIPKSLPQPPYISSDTDILQTQSMSEFEALTRKYLSMLANNPTNDALSPASDNVFPTQPPEFMRKEGEPVYGPLESSPYADIPTSPLLAIDTSWDDLLTSPLSDSIGTPIIDEFEWPDGLFIENEDVLNVALTSGG</sequence>
<organism evidence="1 2">
    <name type="scientific">Lentinula aff. lateritia</name>
    <dbReference type="NCBI Taxonomy" id="2804960"/>
    <lineage>
        <taxon>Eukaryota</taxon>
        <taxon>Fungi</taxon>
        <taxon>Dikarya</taxon>
        <taxon>Basidiomycota</taxon>
        <taxon>Agaricomycotina</taxon>
        <taxon>Agaricomycetes</taxon>
        <taxon>Agaricomycetidae</taxon>
        <taxon>Agaricales</taxon>
        <taxon>Marasmiineae</taxon>
        <taxon>Omphalotaceae</taxon>
        <taxon>Lentinula</taxon>
    </lineage>
</organism>
<accession>A0ACC1TWN1</accession>
<proteinExistence type="predicted"/>
<name>A0ACC1TWN1_9AGAR</name>
<keyword evidence="2" id="KW-1185">Reference proteome</keyword>
<dbReference type="EMBL" id="MU795200">
    <property type="protein sequence ID" value="KAJ3808761.1"/>
    <property type="molecule type" value="Genomic_DNA"/>
</dbReference>
<evidence type="ECO:0000313" key="1">
    <source>
        <dbReference type="EMBL" id="KAJ3808761.1"/>
    </source>
</evidence>
<comment type="caution">
    <text evidence="1">The sequence shown here is derived from an EMBL/GenBank/DDBJ whole genome shotgun (WGS) entry which is preliminary data.</text>
</comment>
<gene>
    <name evidence="1" type="ORF">F5876DRAFT_78426</name>
</gene>